<comment type="similarity">
    <text evidence="6">Belongs to the RnpA family.</text>
</comment>
<protein>
    <recommendedName>
        <fullName evidence="6 7">Ribonuclease P protein component</fullName>
        <shortName evidence="6">RNase P protein</shortName>
        <shortName evidence="6">RNaseP protein</shortName>
        <ecNumber evidence="6 7">3.1.26.5</ecNumber>
    </recommendedName>
    <alternativeName>
        <fullName evidence="6">Protein C5</fullName>
    </alternativeName>
</protein>
<dbReference type="GO" id="GO:0000049">
    <property type="term" value="F:tRNA binding"/>
    <property type="evidence" value="ECO:0007669"/>
    <property type="project" value="UniProtKB-UniRule"/>
</dbReference>
<dbReference type="Gene3D" id="3.30.230.10">
    <property type="match status" value="1"/>
</dbReference>
<reference evidence="9 11" key="2">
    <citation type="submission" date="2020-10" db="EMBL/GenBank/DDBJ databases">
        <title>Janibacter indicus TT2 genome sequence.</title>
        <authorList>
            <person name="Lee K."/>
            <person name="Ganzorig M."/>
        </authorList>
    </citation>
    <scope>NUCLEOTIDE SEQUENCE [LARGE SCALE GENOMIC DNA]</scope>
    <source>
        <strain evidence="9 11">TT2</strain>
    </source>
</reference>
<evidence type="ECO:0000256" key="1">
    <source>
        <dbReference type="ARBA" id="ARBA00022694"/>
    </source>
</evidence>
<evidence type="ECO:0000256" key="5">
    <source>
        <dbReference type="ARBA" id="ARBA00022884"/>
    </source>
</evidence>
<name>A0A1L3MKP4_9MICO</name>
<evidence type="ECO:0000256" key="4">
    <source>
        <dbReference type="ARBA" id="ARBA00022801"/>
    </source>
</evidence>
<evidence type="ECO:0000313" key="8">
    <source>
        <dbReference type="EMBL" id="APH02912.1"/>
    </source>
</evidence>
<dbReference type="EMBL" id="CP013290">
    <property type="protein sequence ID" value="APH02912.1"/>
    <property type="molecule type" value="Genomic_DNA"/>
</dbReference>
<dbReference type="Proteomes" id="UP000182938">
    <property type="component" value="Chromosome"/>
</dbReference>
<accession>A0A1L3MKP4</accession>
<dbReference type="InterPro" id="IPR020568">
    <property type="entry name" value="Ribosomal_Su5_D2-typ_SF"/>
</dbReference>
<dbReference type="GO" id="GO:0030677">
    <property type="term" value="C:ribonuclease P complex"/>
    <property type="evidence" value="ECO:0007669"/>
    <property type="project" value="TreeGrafter"/>
</dbReference>
<dbReference type="NCBIfam" id="TIGR00188">
    <property type="entry name" value="rnpA"/>
    <property type="match status" value="1"/>
</dbReference>
<evidence type="ECO:0000256" key="6">
    <source>
        <dbReference type="HAMAP-Rule" id="MF_00227"/>
    </source>
</evidence>
<dbReference type="RefSeq" id="WP_072626038.1">
    <property type="nucleotide sequence ID" value="NZ_CP013290.1"/>
</dbReference>
<dbReference type="PANTHER" id="PTHR33992">
    <property type="entry name" value="RIBONUCLEASE P PROTEIN COMPONENT"/>
    <property type="match status" value="1"/>
</dbReference>
<sequence length="124" mass="13414">MLPTRHRLTERRDFATTIRGRGARRQGSSLLVVHARVADATQTDARGDDSPRVGLVVSTAVGNAVTRTRVKRRLRAQVAPLLADLPPGTDVVIRANPAAADAESHELGAALRHCLRSVLVERAR</sequence>
<evidence type="ECO:0000313" key="10">
    <source>
        <dbReference type="Proteomes" id="UP000182938"/>
    </source>
</evidence>
<evidence type="ECO:0000313" key="11">
    <source>
        <dbReference type="Proteomes" id="UP000593998"/>
    </source>
</evidence>
<dbReference type="InterPro" id="IPR014721">
    <property type="entry name" value="Ribsml_uS5_D2-typ_fold_subgr"/>
</dbReference>
<keyword evidence="3 6" id="KW-0255">Endonuclease</keyword>
<dbReference type="EMBL" id="CP062789">
    <property type="protein sequence ID" value="QOK22882.1"/>
    <property type="molecule type" value="Genomic_DNA"/>
</dbReference>
<dbReference type="GO" id="GO:0001682">
    <property type="term" value="P:tRNA 5'-leader removal"/>
    <property type="evidence" value="ECO:0007669"/>
    <property type="project" value="UniProtKB-UniRule"/>
</dbReference>
<keyword evidence="4 6" id="KW-0378">Hydrolase</keyword>
<gene>
    <name evidence="6 9" type="primary">rnpA</name>
    <name evidence="8" type="ORF">ASJ30_16355</name>
    <name evidence="9" type="ORF">IGS73_17970</name>
</gene>
<comment type="function">
    <text evidence="6">RNaseP catalyzes the removal of the 5'-leader sequence from pre-tRNA to produce the mature 5'-terminus. It can also cleave other RNA substrates such as 4.5S RNA. The protein component plays an auxiliary but essential role in vivo by binding to the 5'-leader sequence and broadening the substrate specificity of the ribozyme.</text>
</comment>
<dbReference type="Pfam" id="PF00825">
    <property type="entry name" value="Ribonuclease_P"/>
    <property type="match status" value="1"/>
</dbReference>
<dbReference type="InterPro" id="IPR000100">
    <property type="entry name" value="RNase_P"/>
</dbReference>
<keyword evidence="5 6" id="KW-0694">RNA-binding</keyword>
<dbReference type="GO" id="GO:0004526">
    <property type="term" value="F:ribonuclease P activity"/>
    <property type="evidence" value="ECO:0007669"/>
    <property type="project" value="UniProtKB-UniRule"/>
</dbReference>
<dbReference type="AlphaFoldDB" id="A0A1L3MKP4"/>
<keyword evidence="10" id="KW-1185">Reference proteome</keyword>
<dbReference type="PANTHER" id="PTHR33992:SF1">
    <property type="entry name" value="RIBONUCLEASE P PROTEIN COMPONENT"/>
    <property type="match status" value="1"/>
</dbReference>
<organism evidence="8 10">
    <name type="scientific">Janibacter indicus</name>
    <dbReference type="NCBI Taxonomy" id="857417"/>
    <lineage>
        <taxon>Bacteria</taxon>
        <taxon>Bacillati</taxon>
        <taxon>Actinomycetota</taxon>
        <taxon>Actinomycetes</taxon>
        <taxon>Micrococcales</taxon>
        <taxon>Intrasporangiaceae</taxon>
        <taxon>Janibacter</taxon>
    </lineage>
</organism>
<dbReference type="Proteomes" id="UP000593998">
    <property type="component" value="Chromosome"/>
</dbReference>
<dbReference type="KEGG" id="jte:ASJ30_16355"/>
<keyword evidence="1 6" id="KW-0819">tRNA processing</keyword>
<proteinExistence type="inferred from homology"/>
<keyword evidence="2 6" id="KW-0540">Nuclease</keyword>
<dbReference type="GO" id="GO:0042781">
    <property type="term" value="F:3'-tRNA processing endoribonuclease activity"/>
    <property type="evidence" value="ECO:0007669"/>
    <property type="project" value="TreeGrafter"/>
</dbReference>
<dbReference type="HAMAP" id="MF_00227">
    <property type="entry name" value="RNase_P"/>
    <property type="match status" value="1"/>
</dbReference>
<comment type="subunit">
    <text evidence="6">Consists of a catalytic RNA component (M1 or rnpB) and a protein subunit.</text>
</comment>
<evidence type="ECO:0000256" key="3">
    <source>
        <dbReference type="ARBA" id="ARBA00022759"/>
    </source>
</evidence>
<evidence type="ECO:0000256" key="7">
    <source>
        <dbReference type="NCBIfam" id="TIGR00188"/>
    </source>
</evidence>
<evidence type="ECO:0000256" key="2">
    <source>
        <dbReference type="ARBA" id="ARBA00022722"/>
    </source>
</evidence>
<dbReference type="SUPFAM" id="SSF54211">
    <property type="entry name" value="Ribosomal protein S5 domain 2-like"/>
    <property type="match status" value="1"/>
</dbReference>
<evidence type="ECO:0000313" key="9">
    <source>
        <dbReference type="EMBL" id="QOK22882.1"/>
    </source>
</evidence>
<dbReference type="EC" id="3.1.26.5" evidence="6 7"/>
<comment type="catalytic activity">
    <reaction evidence="6">
        <text>Endonucleolytic cleavage of RNA, removing 5'-extranucleotides from tRNA precursor.</text>
        <dbReference type="EC" id="3.1.26.5"/>
    </reaction>
</comment>
<reference evidence="8 10" key="1">
    <citation type="submission" date="2015-11" db="EMBL/GenBank/DDBJ databases">
        <authorList>
            <person name="Zhang Y."/>
            <person name="Guo Z."/>
        </authorList>
    </citation>
    <scope>NUCLEOTIDE SEQUENCE [LARGE SCALE GENOMIC DNA]</scope>
    <source>
        <strain evidence="8 10">YFY001</strain>
    </source>
</reference>